<organism evidence="7 8">
    <name type="scientific">Halobacterium hubeiense</name>
    <dbReference type="NCBI Taxonomy" id="1407499"/>
    <lineage>
        <taxon>Archaea</taxon>
        <taxon>Methanobacteriati</taxon>
        <taxon>Methanobacteriota</taxon>
        <taxon>Stenosarchaea group</taxon>
        <taxon>Halobacteria</taxon>
        <taxon>Halobacteriales</taxon>
        <taxon>Halobacteriaceae</taxon>
        <taxon>Halobacterium</taxon>
    </lineage>
</organism>
<dbReference type="Pfam" id="PF13977">
    <property type="entry name" value="TetR_C_6"/>
    <property type="match status" value="1"/>
</dbReference>
<dbReference type="STRING" id="1407499.HHUB_1236"/>
<dbReference type="InterPro" id="IPR001647">
    <property type="entry name" value="HTH_TetR"/>
</dbReference>
<dbReference type="SUPFAM" id="SSF46689">
    <property type="entry name" value="Homeodomain-like"/>
    <property type="match status" value="1"/>
</dbReference>
<dbReference type="InterPro" id="IPR039538">
    <property type="entry name" value="BetI_C"/>
</dbReference>
<dbReference type="Gene3D" id="1.10.357.10">
    <property type="entry name" value="Tetracycline Repressor, domain 2"/>
    <property type="match status" value="1"/>
</dbReference>
<evidence type="ECO:0000256" key="5">
    <source>
        <dbReference type="PROSITE-ProRule" id="PRU00335"/>
    </source>
</evidence>
<dbReference type="PANTHER" id="PTHR47506:SF6">
    <property type="entry name" value="HTH-TYPE TRANSCRIPTIONAL REPRESSOR NEMR"/>
    <property type="match status" value="1"/>
</dbReference>
<gene>
    <name evidence="7" type="ORF">HHUB_1236</name>
</gene>
<dbReference type="SUPFAM" id="SSF48498">
    <property type="entry name" value="Tetracyclin repressor-like, C-terminal domain"/>
    <property type="match status" value="1"/>
</dbReference>
<feature type="DNA-binding region" description="H-T-H motif" evidence="5">
    <location>
        <begin position="35"/>
        <end position="54"/>
    </location>
</feature>
<evidence type="ECO:0000256" key="3">
    <source>
        <dbReference type="ARBA" id="ARBA00023125"/>
    </source>
</evidence>
<evidence type="ECO:0000259" key="6">
    <source>
        <dbReference type="PROSITE" id="PS50977"/>
    </source>
</evidence>
<dbReference type="EMBL" id="LN831302">
    <property type="protein sequence ID" value="CQH46533.1"/>
    <property type="molecule type" value="Genomic_DNA"/>
</dbReference>
<protein>
    <submittedName>
        <fullName evidence="7">TetR family transcription regulator</fullName>
    </submittedName>
</protein>
<dbReference type="PANTHER" id="PTHR47506">
    <property type="entry name" value="TRANSCRIPTIONAL REGULATORY PROTEIN"/>
    <property type="match status" value="1"/>
</dbReference>
<dbReference type="RefSeq" id="WP_059055398.1">
    <property type="nucleotide sequence ID" value="NZ_LN831302.1"/>
</dbReference>
<dbReference type="Pfam" id="PF00440">
    <property type="entry name" value="TetR_N"/>
    <property type="match status" value="1"/>
</dbReference>
<keyword evidence="1" id="KW-0678">Repressor</keyword>
<dbReference type="GO" id="GO:0003677">
    <property type="term" value="F:DNA binding"/>
    <property type="evidence" value="ECO:0007669"/>
    <property type="project" value="UniProtKB-UniRule"/>
</dbReference>
<proteinExistence type="predicted"/>
<sequence length="207" mass="23357">MDIDSPFEGPPEDTREEILRAAFLVLQEHGYSGLSMSRIADEVGLQKASVYHHYSDKDSLLLALVDYVIEEMKYRMVQQEDGDSLQQLQCFIDQVAFGRQMEGELAGFSPPSEETLRVFIQIRARATHDDAYREKITEITRLQQDHIADVIQAGIDRGQFADVDAERVAAVVSTLLNGIFSRRVTTNADVEPVREAIHAYLETVLVN</sequence>
<dbReference type="GeneID" id="26657925"/>
<dbReference type="OrthoDB" id="135877at2157"/>
<keyword evidence="8" id="KW-1185">Reference proteome</keyword>
<dbReference type="KEGG" id="hhb:Hhub_1236"/>
<evidence type="ECO:0000256" key="1">
    <source>
        <dbReference type="ARBA" id="ARBA00022491"/>
    </source>
</evidence>
<keyword evidence="3 5" id="KW-0238">DNA-binding</keyword>
<evidence type="ECO:0000256" key="2">
    <source>
        <dbReference type="ARBA" id="ARBA00023015"/>
    </source>
</evidence>
<dbReference type="PRINTS" id="PR00455">
    <property type="entry name" value="HTHTETR"/>
</dbReference>
<evidence type="ECO:0000256" key="4">
    <source>
        <dbReference type="ARBA" id="ARBA00023163"/>
    </source>
</evidence>
<dbReference type="InterPro" id="IPR036271">
    <property type="entry name" value="Tet_transcr_reg_TetR-rel_C_sf"/>
</dbReference>
<dbReference type="PROSITE" id="PS50977">
    <property type="entry name" value="HTH_TETR_2"/>
    <property type="match status" value="1"/>
</dbReference>
<reference evidence="8" key="1">
    <citation type="journal article" date="2016" name="Environ. Microbiol.">
        <title>The complete genome of a viable archaeum isolated from 123-million-year-old rock salt.</title>
        <authorList>
            <person name="Jaakkola S.T."/>
            <person name="Pfeiffer F."/>
            <person name="Ravantti J.J."/>
            <person name="Guo Q."/>
            <person name="Liu Y."/>
            <person name="Chen X."/>
            <person name="Ma H."/>
            <person name="Yang C."/>
            <person name="Oksanen H.M."/>
            <person name="Bamford D.H."/>
        </authorList>
    </citation>
    <scope>NUCLEOTIDE SEQUENCE</scope>
    <source>
        <strain evidence="8">JI20-1</strain>
    </source>
</reference>
<dbReference type="InterPro" id="IPR009057">
    <property type="entry name" value="Homeodomain-like_sf"/>
</dbReference>
<evidence type="ECO:0000313" key="8">
    <source>
        <dbReference type="Proteomes" id="UP000066737"/>
    </source>
</evidence>
<keyword evidence="4" id="KW-0804">Transcription</keyword>
<keyword evidence="2" id="KW-0805">Transcription regulation</keyword>
<dbReference type="Proteomes" id="UP000066737">
    <property type="component" value="Chromosome I"/>
</dbReference>
<dbReference type="AlphaFoldDB" id="A0A0U5GYF7"/>
<accession>A0A0U5GYF7</accession>
<feature type="domain" description="HTH tetR-type" evidence="6">
    <location>
        <begin position="12"/>
        <end position="72"/>
    </location>
</feature>
<name>A0A0U5GYF7_9EURY</name>
<evidence type="ECO:0000313" key="7">
    <source>
        <dbReference type="EMBL" id="CQH46533.1"/>
    </source>
</evidence>